<keyword evidence="2" id="KW-1185">Reference proteome</keyword>
<evidence type="ECO:0000313" key="2">
    <source>
        <dbReference type="Proteomes" id="UP000075880"/>
    </source>
</evidence>
<evidence type="ECO:0000313" key="1">
    <source>
        <dbReference type="EnsemblMetazoa" id="ENSAATROPP001249"/>
    </source>
</evidence>
<dbReference type="Proteomes" id="UP000075880">
    <property type="component" value="Unassembled WGS sequence"/>
</dbReference>
<proteinExistence type="predicted"/>
<dbReference type="AlphaFoldDB" id="A0AAG5CRT7"/>
<organism evidence="1 2">
    <name type="scientific">Anopheles atroparvus</name>
    <name type="common">European mosquito</name>
    <dbReference type="NCBI Taxonomy" id="41427"/>
    <lineage>
        <taxon>Eukaryota</taxon>
        <taxon>Metazoa</taxon>
        <taxon>Ecdysozoa</taxon>
        <taxon>Arthropoda</taxon>
        <taxon>Hexapoda</taxon>
        <taxon>Insecta</taxon>
        <taxon>Pterygota</taxon>
        <taxon>Neoptera</taxon>
        <taxon>Endopterygota</taxon>
        <taxon>Diptera</taxon>
        <taxon>Nematocera</taxon>
        <taxon>Culicoidea</taxon>
        <taxon>Culicidae</taxon>
        <taxon>Anophelinae</taxon>
        <taxon>Anopheles</taxon>
    </lineage>
</organism>
<name>A0AAG5CRT7_ANOAO</name>
<protein>
    <submittedName>
        <fullName evidence="1">Uncharacterized protein</fullName>
    </submittedName>
</protein>
<reference evidence="1" key="1">
    <citation type="submission" date="2024-04" db="UniProtKB">
        <authorList>
            <consortium name="EnsemblMetazoa"/>
        </authorList>
    </citation>
    <scope>IDENTIFICATION</scope>
    <source>
        <strain evidence="1">EBRO</strain>
    </source>
</reference>
<sequence>TAWWRYWELLDHLSNSTPFSYVLCKQTEHILVDCAKHLRIPTIPVGRVPVGCVPLSFFCCCFGFGVKLLLNRHERFFTCPKVPHRLHPSCADVVVNVSSELWNLMRAYLTRG</sequence>
<accession>A0AAG5CRT7</accession>
<dbReference type="EnsemblMetazoa" id="ENSAATROPT001302">
    <property type="protein sequence ID" value="ENSAATROPP001249"/>
    <property type="gene ID" value="ENSAATROPG001039"/>
</dbReference>